<dbReference type="EMBL" id="JAGEOK010000012">
    <property type="protein sequence ID" value="MBO2439916.1"/>
    <property type="molecule type" value="Genomic_DNA"/>
</dbReference>
<comment type="caution">
    <text evidence="2">The sequence shown here is derived from an EMBL/GenBank/DDBJ whole genome shotgun (WGS) entry which is preliminary data.</text>
</comment>
<accession>A0ABS3R0Y7</accession>
<evidence type="ECO:0000313" key="2">
    <source>
        <dbReference type="EMBL" id="MBO2439916.1"/>
    </source>
</evidence>
<dbReference type="RefSeq" id="WP_208268331.1">
    <property type="nucleotide sequence ID" value="NZ_BAAAGM010000010.1"/>
</dbReference>
<keyword evidence="1" id="KW-0812">Transmembrane</keyword>
<keyword evidence="3" id="KW-1185">Reference proteome</keyword>
<evidence type="ECO:0000313" key="3">
    <source>
        <dbReference type="Proteomes" id="UP000666915"/>
    </source>
</evidence>
<keyword evidence="1" id="KW-0472">Membrane</keyword>
<proteinExistence type="predicted"/>
<organism evidence="2 3">
    <name type="scientific">Actinomadura nitritigenes</name>
    <dbReference type="NCBI Taxonomy" id="134602"/>
    <lineage>
        <taxon>Bacteria</taxon>
        <taxon>Bacillati</taxon>
        <taxon>Actinomycetota</taxon>
        <taxon>Actinomycetes</taxon>
        <taxon>Streptosporangiales</taxon>
        <taxon>Thermomonosporaceae</taxon>
        <taxon>Actinomadura</taxon>
    </lineage>
</organism>
<reference evidence="2 3" key="1">
    <citation type="submission" date="2021-03" db="EMBL/GenBank/DDBJ databases">
        <authorList>
            <person name="Kanchanasin P."/>
            <person name="Saeng-In P."/>
            <person name="Phongsopitanun W."/>
            <person name="Yuki M."/>
            <person name="Kudo T."/>
            <person name="Ohkuma M."/>
            <person name="Tanasupawat S."/>
        </authorList>
    </citation>
    <scope>NUCLEOTIDE SEQUENCE [LARGE SCALE GENOMIC DNA]</scope>
    <source>
        <strain evidence="2 3">L46</strain>
    </source>
</reference>
<evidence type="ECO:0000256" key="1">
    <source>
        <dbReference type="SAM" id="Phobius"/>
    </source>
</evidence>
<gene>
    <name evidence="2" type="ORF">J4557_20530</name>
</gene>
<sequence>MGDEERRYATARLYGRASLGAAGAAVALLLVSVLPRGGGEPAALGTAPPAEPVPRAVSLASAAPRPADGGTVRIVEHGFTALRDASGEHRVSWGLVLENTSRTSAVSVPVTVGILDRRGAQLIGKTGDYARHRSTPYIMPGARYGIGDATYVKRAGAARLTFALGAAEWLPPGDPRAPRLTASLVKGDLYRVDTMQPFLLGDPPRAEVHRERRHDLAVTFRVDSGAPEVLPDGHASAVLRDSRGRIVGGTGPADTVTWTRFPPGWSIQRIAATGVPPTVDVKRIEVYPEPYYRL</sequence>
<keyword evidence="1" id="KW-1133">Transmembrane helix</keyword>
<feature type="transmembrane region" description="Helical" evidence="1">
    <location>
        <begin position="13"/>
        <end position="34"/>
    </location>
</feature>
<evidence type="ECO:0008006" key="4">
    <source>
        <dbReference type="Google" id="ProtNLM"/>
    </source>
</evidence>
<name>A0ABS3R0Y7_9ACTN</name>
<dbReference type="Proteomes" id="UP000666915">
    <property type="component" value="Unassembled WGS sequence"/>
</dbReference>
<protein>
    <recommendedName>
        <fullName evidence="4">DUF3108 domain-containing protein</fullName>
    </recommendedName>
</protein>